<dbReference type="NCBIfam" id="NF033857">
    <property type="entry name" value="BPSL0067_fam"/>
    <property type="match status" value="1"/>
</dbReference>
<protein>
    <submittedName>
        <fullName evidence="1">BPSL0067 family protein</fullName>
    </submittedName>
</protein>
<gene>
    <name evidence="1" type="ORF">ACFPO9_14730</name>
</gene>
<evidence type="ECO:0000313" key="1">
    <source>
        <dbReference type="EMBL" id="MFC5549769.1"/>
    </source>
</evidence>
<accession>A0ABW0RYT8</accession>
<reference evidence="2" key="1">
    <citation type="journal article" date="2019" name="Int. J. Syst. Evol. Microbiol.">
        <title>The Global Catalogue of Microorganisms (GCM) 10K type strain sequencing project: providing services to taxonomists for standard genome sequencing and annotation.</title>
        <authorList>
            <consortium name="The Broad Institute Genomics Platform"/>
            <consortium name="The Broad Institute Genome Sequencing Center for Infectious Disease"/>
            <person name="Wu L."/>
            <person name="Ma J."/>
        </authorList>
    </citation>
    <scope>NUCLEOTIDE SEQUENCE [LARGE SCALE GENOMIC DNA]</scope>
    <source>
        <strain evidence="2">CGMCC 4.5798</strain>
    </source>
</reference>
<dbReference type="Proteomes" id="UP001596086">
    <property type="component" value="Unassembled WGS sequence"/>
</dbReference>
<dbReference type="InterPro" id="IPR047746">
    <property type="entry name" value="Dae2/Tae2-like"/>
</dbReference>
<evidence type="ECO:0000313" key="2">
    <source>
        <dbReference type="Proteomes" id="UP001596086"/>
    </source>
</evidence>
<dbReference type="EMBL" id="JBHSMZ010000010">
    <property type="protein sequence ID" value="MFC5549769.1"/>
    <property type="molecule type" value="Genomic_DNA"/>
</dbReference>
<organism evidence="1 2">
    <name type="scientific">Massilia aerilata</name>
    <dbReference type="NCBI Taxonomy" id="453817"/>
    <lineage>
        <taxon>Bacteria</taxon>
        <taxon>Pseudomonadati</taxon>
        <taxon>Pseudomonadota</taxon>
        <taxon>Betaproteobacteria</taxon>
        <taxon>Burkholderiales</taxon>
        <taxon>Oxalobacteraceae</taxon>
        <taxon>Telluria group</taxon>
        <taxon>Massilia</taxon>
    </lineage>
</organism>
<dbReference type="RefSeq" id="WP_379771871.1">
    <property type="nucleotide sequence ID" value="NZ_JBHSMZ010000010.1"/>
</dbReference>
<sequence length="113" mass="12227">MTRFIYHDAQSLVGKPLAGNGECVALVQKYLPAIGHTTTWKAGARVVELGSNDIRIGTVIGTMEDGKWPGKAHNNHVGIFGGAESRSVTSGRMMSFVLVEQYRANGVTRIRRG</sequence>
<keyword evidence="2" id="KW-1185">Reference proteome</keyword>
<name>A0ABW0RYT8_9BURK</name>
<comment type="caution">
    <text evidence="1">The sequence shown here is derived from an EMBL/GenBank/DDBJ whole genome shotgun (WGS) entry which is preliminary data.</text>
</comment>
<proteinExistence type="predicted"/>